<feature type="region of interest" description="Disordered" evidence="1">
    <location>
        <begin position="40"/>
        <end position="66"/>
    </location>
</feature>
<protein>
    <submittedName>
        <fullName evidence="2">Uncharacterized protein</fullName>
    </submittedName>
</protein>
<comment type="caution">
    <text evidence="2">The sequence shown here is derived from an EMBL/GenBank/DDBJ whole genome shotgun (WGS) entry which is preliminary data.</text>
</comment>
<organism evidence="2 3">
    <name type="scientific">Podospora australis</name>
    <dbReference type="NCBI Taxonomy" id="1536484"/>
    <lineage>
        <taxon>Eukaryota</taxon>
        <taxon>Fungi</taxon>
        <taxon>Dikarya</taxon>
        <taxon>Ascomycota</taxon>
        <taxon>Pezizomycotina</taxon>
        <taxon>Sordariomycetes</taxon>
        <taxon>Sordariomycetidae</taxon>
        <taxon>Sordariales</taxon>
        <taxon>Podosporaceae</taxon>
        <taxon>Podospora</taxon>
    </lineage>
</organism>
<evidence type="ECO:0000256" key="1">
    <source>
        <dbReference type="SAM" id="MobiDB-lite"/>
    </source>
</evidence>
<sequence>MDNQMSTVPHPVPSLGSILTHGILTGNIANTNLSFSHEIAVQDQNSKDETSKTSYQSNEPDHLHPQSHRTFFAGAVDNRVELSTLRVTDGILTEDVVDSNAISSHEIIHQGHNDCDKIRVYDTDDKRKQADQLDPKTHRSYRDVDAAQSIYAEDDAEAYYRSELLFIHRKPVAYHNDPNPVCSEDSGHTESYTAKVPSTYARKACIREPVDPLLTMKLTEDYKSYFSVTPSVSE</sequence>
<keyword evidence="3" id="KW-1185">Reference proteome</keyword>
<proteinExistence type="predicted"/>
<evidence type="ECO:0000313" key="3">
    <source>
        <dbReference type="Proteomes" id="UP001302126"/>
    </source>
</evidence>
<evidence type="ECO:0000313" key="2">
    <source>
        <dbReference type="EMBL" id="KAK4190865.1"/>
    </source>
</evidence>
<reference evidence="2" key="1">
    <citation type="journal article" date="2023" name="Mol. Phylogenet. Evol.">
        <title>Genome-scale phylogeny and comparative genomics of the fungal order Sordariales.</title>
        <authorList>
            <person name="Hensen N."/>
            <person name="Bonometti L."/>
            <person name="Westerberg I."/>
            <person name="Brannstrom I.O."/>
            <person name="Guillou S."/>
            <person name="Cros-Aarteil S."/>
            <person name="Calhoun S."/>
            <person name="Haridas S."/>
            <person name="Kuo A."/>
            <person name="Mondo S."/>
            <person name="Pangilinan J."/>
            <person name="Riley R."/>
            <person name="LaButti K."/>
            <person name="Andreopoulos B."/>
            <person name="Lipzen A."/>
            <person name="Chen C."/>
            <person name="Yan M."/>
            <person name="Daum C."/>
            <person name="Ng V."/>
            <person name="Clum A."/>
            <person name="Steindorff A."/>
            <person name="Ohm R.A."/>
            <person name="Martin F."/>
            <person name="Silar P."/>
            <person name="Natvig D.O."/>
            <person name="Lalanne C."/>
            <person name="Gautier V."/>
            <person name="Ament-Velasquez S.L."/>
            <person name="Kruys A."/>
            <person name="Hutchinson M.I."/>
            <person name="Powell A.J."/>
            <person name="Barry K."/>
            <person name="Miller A.N."/>
            <person name="Grigoriev I.V."/>
            <person name="Debuchy R."/>
            <person name="Gladieux P."/>
            <person name="Hiltunen Thoren M."/>
            <person name="Johannesson H."/>
        </authorList>
    </citation>
    <scope>NUCLEOTIDE SEQUENCE</scope>
    <source>
        <strain evidence="2">PSN309</strain>
    </source>
</reference>
<name>A0AAN6X0Y2_9PEZI</name>
<accession>A0AAN6X0Y2</accession>
<reference evidence="2" key="2">
    <citation type="submission" date="2023-05" db="EMBL/GenBank/DDBJ databases">
        <authorList>
            <consortium name="Lawrence Berkeley National Laboratory"/>
            <person name="Steindorff A."/>
            <person name="Hensen N."/>
            <person name="Bonometti L."/>
            <person name="Westerberg I."/>
            <person name="Brannstrom I.O."/>
            <person name="Guillou S."/>
            <person name="Cros-Aarteil S."/>
            <person name="Calhoun S."/>
            <person name="Haridas S."/>
            <person name="Kuo A."/>
            <person name="Mondo S."/>
            <person name="Pangilinan J."/>
            <person name="Riley R."/>
            <person name="Labutti K."/>
            <person name="Andreopoulos B."/>
            <person name="Lipzen A."/>
            <person name="Chen C."/>
            <person name="Yanf M."/>
            <person name="Daum C."/>
            <person name="Ng V."/>
            <person name="Clum A."/>
            <person name="Ohm R."/>
            <person name="Martin F."/>
            <person name="Silar P."/>
            <person name="Natvig D."/>
            <person name="Lalanne C."/>
            <person name="Gautier V."/>
            <person name="Ament-Velasquez S.L."/>
            <person name="Kruys A."/>
            <person name="Hutchinson M.I."/>
            <person name="Powell A.J."/>
            <person name="Barry K."/>
            <person name="Miller A.N."/>
            <person name="Grigoriev I.V."/>
            <person name="Debuchy R."/>
            <person name="Gladieux P."/>
            <person name="Thoren M.H."/>
            <person name="Johannesson H."/>
        </authorList>
    </citation>
    <scope>NUCLEOTIDE SEQUENCE</scope>
    <source>
        <strain evidence="2">PSN309</strain>
    </source>
</reference>
<gene>
    <name evidence="2" type="ORF">QBC35DRAFT_471243</name>
</gene>
<dbReference type="EMBL" id="MU864362">
    <property type="protein sequence ID" value="KAK4190865.1"/>
    <property type="molecule type" value="Genomic_DNA"/>
</dbReference>
<dbReference type="Proteomes" id="UP001302126">
    <property type="component" value="Unassembled WGS sequence"/>
</dbReference>
<dbReference type="AlphaFoldDB" id="A0AAN6X0Y2"/>